<keyword evidence="2" id="KW-1185">Reference proteome</keyword>
<protein>
    <submittedName>
        <fullName evidence="1">Uncharacterized protein</fullName>
    </submittedName>
</protein>
<organism evidence="1 2">
    <name type="scientific">Commensalibacter intestini</name>
    <dbReference type="NCBI Taxonomy" id="479936"/>
    <lineage>
        <taxon>Bacteria</taxon>
        <taxon>Pseudomonadati</taxon>
        <taxon>Pseudomonadota</taxon>
        <taxon>Alphaproteobacteria</taxon>
        <taxon>Acetobacterales</taxon>
        <taxon>Acetobacteraceae</taxon>
    </lineage>
</organism>
<name>A0A251ZVP8_9PROT</name>
<evidence type="ECO:0000313" key="1">
    <source>
        <dbReference type="EMBL" id="OUI78746.1"/>
    </source>
</evidence>
<proteinExistence type="predicted"/>
<dbReference type="Proteomes" id="UP000194946">
    <property type="component" value="Unassembled WGS sequence"/>
</dbReference>
<sequence length="214" mass="24135">MNKNNIFINAYKRIQTLLLIIIIVNLTACTEVITTEENSSGEEDSISKNEVIRVIVSPTIKNQDPLTDYGWNYNAQAKIKTENMFKQLGYQVINTGLAPTFNANQKPTLIAVTEAKQVPMVSPFIYSMSLFRPLSPNNPIVSCSRNDIFYNLCVAPTKINNIQKIFQTNCIYRGNINTASMLTDYCVKSAFTTFPKGSNKKVIYEINNNKTIIK</sequence>
<dbReference type="SUPFAM" id="SSF159594">
    <property type="entry name" value="XCC0632-like"/>
    <property type="match status" value="1"/>
</dbReference>
<accession>A0A251ZVP8</accession>
<dbReference type="RefSeq" id="WP_086632168.1">
    <property type="nucleotide sequence ID" value="NZ_JOPB01000005.1"/>
</dbReference>
<gene>
    <name evidence="1" type="ORF">HK18_07645</name>
</gene>
<reference evidence="2" key="1">
    <citation type="submission" date="2014-06" db="EMBL/GenBank/DDBJ databases">
        <authorList>
            <person name="Winans N.J."/>
            <person name="Newell P.D."/>
            <person name="Douglas A.E."/>
        </authorList>
    </citation>
    <scope>NUCLEOTIDE SEQUENCE [LARGE SCALE GENOMIC DNA]</scope>
    <source>
        <strain evidence="2">DmL_052</strain>
    </source>
</reference>
<dbReference type="EMBL" id="JOPB01000005">
    <property type="protein sequence ID" value="OUI78746.1"/>
    <property type="molecule type" value="Genomic_DNA"/>
</dbReference>
<comment type="caution">
    <text evidence="1">The sequence shown here is derived from an EMBL/GenBank/DDBJ whole genome shotgun (WGS) entry which is preliminary data.</text>
</comment>
<evidence type="ECO:0000313" key="2">
    <source>
        <dbReference type="Proteomes" id="UP000194946"/>
    </source>
</evidence>
<dbReference type="AlphaFoldDB" id="A0A251ZVP8"/>